<organism evidence="1 2">
    <name type="scientific">Pseudomonas moorei</name>
    <dbReference type="NCBI Taxonomy" id="395599"/>
    <lineage>
        <taxon>Bacteria</taxon>
        <taxon>Pseudomonadati</taxon>
        <taxon>Pseudomonadota</taxon>
        <taxon>Gammaproteobacteria</taxon>
        <taxon>Pseudomonadales</taxon>
        <taxon>Pseudomonadaceae</taxon>
        <taxon>Pseudomonas</taxon>
    </lineage>
</organism>
<keyword evidence="2" id="KW-1185">Reference proteome</keyword>
<gene>
    <name evidence="1" type="ORF">SAMN04490195_2502</name>
</gene>
<dbReference type="OrthoDB" id="7006528at2"/>
<reference evidence="2" key="1">
    <citation type="submission" date="2016-10" db="EMBL/GenBank/DDBJ databases">
        <authorList>
            <person name="Varghese N."/>
            <person name="Submissions S."/>
        </authorList>
    </citation>
    <scope>NUCLEOTIDE SEQUENCE [LARGE SCALE GENOMIC DNA]</scope>
    <source>
        <strain evidence="2">BS3775</strain>
    </source>
</reference>
<dbReference type="InterPro" id="IPR008868">
    <property type="entry name" value="TniB"/>
</dbReference>
<protein>
    <submittedName>
        <fullName evidence="1">TniB protein</fullName>
    </submittedName>
</protein>
<sequence length="297" mass="33705">MSDQIKPYAHLRKSLQHLTLLPDEQRVMICLQDVFIDYPTSQSIIETIGYMLKVENKVQAPCMLVWGSGGYGKTSIIKRIKAINAEKKEKLIFMSFRQNPNNYNFRELLFESFGMPITRKFSGYDASKEFALTVQRLNIRGIVIDEIHDALTLTPFQQKINLSLLKNLSGDPYNLSVFAFGIDKASEALRLDPQLERRYMQLPLPTWSLDENFRAFLAGYERVLPLKLESMLWSEDLATRLYALSAGIMDNVAKIIQVCAAEAIISGTEKITPELVDRAPLLALKFGVSILIKSPSH</sequence>
<name>A0A1H1F3X3_9PSED</name>
<dbReference type="SUPFAM" id="SSF52540">
    <property type="entry name" value="P-loop containing nucleoside triphosphate hydrolases"/>
    <property type="match status" value="1"/>
</dbReference>
<dbReference type="Proteomes" id="UP000199570">
    <property type="component" value="Unassembled WGS sequence"/>
</dbReference>
<dbReference type="AlphaFoldDB" id="A0A1H1F3X3"/>
<proteinExistence type="predicted"/>
<dbReference type="Pfam" id="PF05621">
    <property type="entry name" value="TniB"/>
    <property type="match status" value="1"/>
</dbReference>
<dbReference type="RefSeq" id="WP_090321838.1">
    <property type="nucleotide sequence ID" value="NZ_FNKJ01000003.1"/>
</dbReference>
<dbReference type="Gene3D" id="3.40.50.300">
    <property type="entry name" value="P-loop containing nucleotide triphosphate hydrolases"/>
    <property type="match status" value="1"/>
</dbReference>
<dbReference type="InterPro" id="IPR027417">
    <property type="entry name" value="P-loop_NTPase"/>
</dbReference>
<evidence type="ECO:0000313" key="1">
    <source>
        <dbReference type="EMBL" id="SDQ95685.1"/>
    </source>
</evidence>
<dbReference type="EMBL" id="FNKJ01000003">
    <property type="protein sequence ID" value="SDQ95685.1"/>
    <property type="molecule type" value="Genomic_DNA"/>
</dbReference>
<accession>A0A1H1F3X3</accession>
<evidence type="ECO:0000313" key="2">
    <source>
        <dbReference type="Proteomes" id="UP000199570"/>
    </source>
</evidence>